<feature type="signal peptide" evidence="12">
    <location>
        <begin position="1"/>
        <end position="39"/>
    </location>
</feature>
<dbReference type="Gene3D" id="1.10.510.10">
    <property type="entry name" value="Transferase(Phosphotransferase) domain 1"/>
    <property type="match status" value="1"/>
</dbReference>
<comment type="caution">
    <text evidence="14">The sequence shown here is derived from an EMBL/GenBank/DDBJ whole genome shotgun (WGS) entry which is preliminary data.</text>
</comment>
<evidence type="ECO:0000313" key="15">
    <source>
        <dbReference type="Proteomes" id="UP000444721"/>
    </source>
</evidence>
<dbReference type="GO" id="GO:0005524">
    <property type="term" value="F:ATP binding"/>
    <property type="evidence" value="ECO:0007669"/>
    <property type="project" value="UniProtKB-UniRule"/>
</dbReference>
<evidence type="ECO:0000256" key="2">
    <source>
        <dbReference type="ARBA" id="ARBA00012513"/>
    </source>
</evidence>
<keyword evidence="15" id="KW-1185">Reference proteome</keyword>
<dbReference type="VEuPathDB" id="AmoebaDB:NF0004820"/>
<gene>
    <name evidence="14" type="ORF">FDP41_009771</name>
</gene>
<keyword evidence="6" id="KW-0418">Kinase</keyword>
<feature type="binding site" evidence="10">
    <location>
        <position position="487"/>
    </location>
    <ligand>
        <name>ATP</name>
        <dbReference type="ChEBI" id="CHEBI:30616"/>
    </ligand>
</feature>
<evidence type="ECO:0000256" key="6">
    <source>
        <dbReference type="ARBA" id="ARBA00022777"/>
    </source>
</evidence>
<dbReference type="CDD" id="cd14014">
    <property type="entry name" value="STKc_PknB_like"/>
    <property type="match status" value="1"/>
</dbReference>
<keyword evidence="7 10" id="KW-0067">ATP-binding</keyword>
<keyword evidence="4" id="KW-0808">Transferase</keyword>
<dbReference type="VEuPathDB" id="AmoebaDB:FDP41_009771"/>
<dbReference type="Proteomes" id="UP000444721">
    <property type="component" value="Unassembled WGS sequence"/>
</dbReference>
<evidence type="ECO:0000259" key="13">
    <source>
        <dbReference type="PROSITE" id="PS50011"/>
    </source>
</evidence>
<comment type="catalytic activity">
    <reaction evidence="8">
        <text>L-threonyl-[protein] + ATP = O-phospho-L-threonyl-[protein] + ADP + H(+)</text>
        <dbReference type="Rhea" id="RHEA:46608"/>
        <dbReference type="Rhea" id="RHEA-COMP:11060"/>
        <dbReference type="Rhea" id="RHEA-COMP:11605"/>
        <dbReference type="ChEBI" id="CHEBI:15378"/>
        <dbReference type="ChEBI" id="CHEBI:30013"/>
        <dbReference type="ChEBI" id="CHEBI:30616"/>
        <dbReference type="ChEBI" id="CHEBI:61977"/>
        <dbReference type="ChEBI" id="CHEBI:456216"/>
        <dbReference type="EC" id="2.7.11.1"/>
    </reaction>
</comment>
<dbReference type="GeneID" id="68116986"/>
<sequence length="723" mass="80650">MSLCCSSSCLHPTNCHLSRPIFLLLLCSILLLFSHHHDGSLFHLSSHVLAKQQQQGSTSFKISQQSSHPLSSNFYNYGLFNLSFSVAQNYPIELRLAKSDNTFTTAPLGATRINQPEFDGTFRITPLSISPNDPFQIVLYNNNNQETTVTLYRFSDVVYQTYGQQQDQVLSLYMPSQSVERLVCSSLSSTSCVNTKSNQFQFTLGPNGKANFTHYPMKIQFAYSLNRELSDSPADVLYDEFVLSSDQDRVTKLYSVGSSAKSMYMAVKCLNPSGTVCNFAFSVSNRLNDGQNNVGDIVGGSIGISLLVILIIVSVVTLIVVTICCVKKRRAAKAKLQNSTELKGIVGSNQIQIVVDGKEDFSQGNNTSSSPLLLNHVTHQNTSSTLSTNSLSHLNNADSNSSVQSLIETYRTMVSSTSSSNNSSNPSTANNTINFLSGGSLQLSETFSTSGLLKERYRVIQKIGSGSFGDCYLCHDTKKQDLKVAIKAIKFAGSDSEKIISECSKTATIQHERLVQVHELFISKELQAFCMVMKYYEGDLEKILYKYEKPLSQKMFFQLMKQLGEGLDYLHGVKQLVHRDIKPRNVFVDIFDPQQERISVVVGDLGEAKELLSTTNNSIRGTLSYMSPEVIAHEKYGFPSDIFSLGVSLYQIITRDPLETRISIKLLSESEDKVLEEVKNKMNTSCQQFEVFYDPRLINVVVNMMRKNPQDRPTAKQIKEFEL</sequence>
<dbReference type="VEuPathDB" id="AmoebaDB:NfTy_087990"/>
<dbReference type="OrthoDB" id="248923at2759"/>
<protein>
    <recommendedName>
        <fullName evidence="2">non-specific serine/threonine protein kinase</fullName>
        <ecNumber evidence="2">2.7.11.1</ecNumber>
    </recommendedName>
</protein>
<dbReference type="GO" id="GO:0004674">
    <property type="term" value="F:protein serine/threonine kinase activity"/>
    <property type="evidence" value="ECO:0007669"/>
    <property type="project" value="UniProtKB-KW"/>
</dbReference>
<dbReference type="PROSITE" id="PS50011">
    <property type="entry name" value="PROTEIN_KINASE_DOM"/>
    <property type="match status" value="1"/>
</dbReference>
<evidence type="ECO:0000256" key="7">
    <source>
        <dbReference type="ARBA" id="ARBA00022840"/>
    </source>
</evidence>
<keyword evidence="5 10" id="KW-0547">Nucleotide-binding</keyword>
<dbReference type="PANTHER" id="PTHR43671">
    <property type="entry name" value="SERINE/THREONINE-PROTEIN KINASE NEK"/>
    <property type="match status" value="1"/>
</dbReference>
<dbReference type="PANTHER" id="PTHR43671:SF98">
    <property type="entry name" value="SERINE_THREONINE-PROTEIN KINASE NEK11"/>
    <property type="match status" value="1"/>
</dbReference>
<keyword evidence="11" id="KW-0812">Transmembrane</keyword>
<dbReference type="InterPro" id="IPR017441">
    <property type="entry name" value="Protein_kinase_ATP_BS"/>
</dbReference>
<reference evidence="14 15" key="1">
    <citation type="journal article" date="2019" name="Sci. Rep.">
        <title>Nanopore sequencing improves the draft genome of the human pathogenic amoeba Naegleria fowleri.</title>
        <authorList>
            <person name="Liechti N."/>
            <person name="Schurch N."/>
            <person name="Bruggmann R."/>
            <person name="Wittwer M."/>
        </authorList>
    </citation>
    <scope>NUCLEOTIDE SEQUENCE [LARGE SCALE GENOMIC DNA]</scope>
    <source>
        <strain evidence="14 15">ATCC 30894</strain>
    </source>
</reference>
<keyword evidence="11" id="KW-1133">Transmembrane helix</keyword>
<evidence type="ECO:0000313" key="14">
    <source>
        <dbReference type="EMBL" id="KAF0972075.1"/>
    </source>
</evidence>
<dbReference type="Pfam" id="PF00069">
    <property type="entry name" value="Pkinase"/>
    <property type="match status" value="1"/>
</dbReference>
<dbReference type="PROSITE" id="PS00108">
    <property type="entry name" value="PROTEIN_KINASE_ST"/>
    <property type="match status" value="1"/>
</dbReference>
<evidence type="ECO:0000256" key="10">
    <source>
        <dbReference type="PROSITE-ProRule" id="PRU10141"/>
    </source>
</evidence>
<organism evidence="14 15">
    <name type="scientific">Naegleria fowleri</name>
    <name type="common">Brain eating amoeba</name>
    <dbReference type="NCBI Taxonomy" id="5763"/>
    <lineage>
        <taxon>Eukaryota</taxon>
        <taxon>Discoba</taxon>
        <taxon>Heterolobosea</taxon>
        <taxon>Tetramitia</taxon>
        <taxon>Eutetramitia</taxon>
        <taxon>Vahlkampfiidae</taxon>
        <taxon>Naegleria</taxon>
    </lineage>
</organism>
<accession>A0A6A5BD90</accession>
<comment type="similarity">
    <text evidence="1">Belongs to the protein kinase superfamily. NEK Ser/Thr protein kinase family. NIMA subfamily.</text>
</comment>
<keyword evidence="11" id="KW-0472">Membrane</keyword>
<evidence type="ECO:0000256" key="9">
    <source>
        <dbReference type="ARBA" id="ARBA00048679"/>
    </source>
</evidence>
<dbReference type="InterPro" id="IPR050660">
    <property type="entry name" value="NEK_Ser/Thr_kinase"/>
</dbReference>
<evidence type="ECO:0000256" key="4">
    <source>
        <dbReference type="ARBA" id="ARBA00022679"/>
    </source>
</evidence>
<name>A0A6A5BD90_NAEFO</name>
<keyword evidence="3" id="KW-0723">Serine/threonine-protein kinase</keyword>
<dbReference type="SMART" id="SM00220">
    <property type="entry name" value="S_TKc"/>
    <property type="match status" value="1"/>
</dbReference>
<dbReference type="InterPro" id="IPR008271">
    <property type="entry name" value="Ser/Thr_kinase_AS"/>
</dbReference>
<dbReference type="InterPro" id="IPR011009">
    <property type="entry name" value="Kinase-like_dom_sf"/>
</dbReference>
<evidence type="ECO:0000256" key="1">
    <source>
        <dbReference type="ARBA" id="ARBA00010886"/>
    </source>
</evidence>
<feature type="domain" description="Protein kinase" evidence="13">
    <location>
        <begin position="457"/>
        <end position="723"/>
    </location>
</feature>
<dbReference type="AlphaFoldDB" id="A0A6A5BD90"/>
<evidence type="ECO:0000256" key="12">
    <source>
        <dbReference type="SAM" id="SignalP"/>
    </source>
</evidence>
<feature type="chain" id="PRO_5025603294" description="non-specific serine/threonine protein kinase" evidence="12">
    <location>
        <begin position="40"/>
        <end position="723"/>
    </location>
</feature>
<dbReference type="SUPFAM" id="SSF56112">
    <property type="entry name" value="Protein kinase-like (PK-like)"/>
    <property type="match status" value="1"/>
</dbReference>
<keyword evidence="12" id="KW-0732">Signal</keyword>
<dbReference type="EMBL" id="VFQX01000072">
    <property type="protein sequence ID" value="KAF0972075.1"/>
    <property type="molecule type" value="Genomic_DNA"/>
</dbReference>
<evidence type="ECO:0000256" key="11">
    <source>
        <dbReference type="SAM" id="Phobius"/>
    </source>
</evidence>
<dbReference type="InterPro" id="IPR000719">
    <property type="entry name" value="Prot_kinase_dom"/>
</dbReference>
<feature type="transmembrane region" description="Helical" evidence="11">
    <location>
        <begin position="302"/>
        <end position="326"/>
    </location>
</feature>
<evidence type="ECO:0000256" key="8">
    <source>
        <dbReference type="ARBA" id="ARBA00047899"/>
    </source>
</evidence>
<dbReference type="EC" id="2.7.11.1" evidence="2"/>
<evidence type="ECO:0000256" key="5">
    <source>
        <dbReference type="ARBA" id="ARBA00022741"/>
    </source>
</evidence>
<evidence type="ECO:0000256" key="3">
    <source>
        <dbReference type="ARBA" id="ARBA00022527"/>
    </source>
</evidence>
<proteinExistence type="inferred from homology"/>
<comment type="catalytic activity">
    <reaction evidence="9">
        <text>L-seryl-[protein] + ATP = O-phospho-L-seryl-[protein] + ADP + H(+)</text>
        <dbReference type="Rhea" id="RHEA:17989"/>
        <dbReference type="Rhea" id="RHEA-COMP:9863"/>
        <dbReference type="Rhea" id="RHEA-COMP:11604"/>
        <dbReference type="ChEBI" id="CHEBI:15378"/>
        <dbReference type="ChEBI" id="CHEBI:29999"/>
        <dbReference type="ChEBI" id="CHEBI:30616"/>
        <dbReference type="ChEBI" id="CHEBI:83421"/>
        <dbReference type="ChEBI" id="CHEBI:456216"/>
        <dbReference type="EC" id="2.7.11.1"/>
    </reaction>
</comment>
<dbReference type="PROSITE" id="PS00107">
    <property type="entry name" value="PROTEIN_KINASE_ATP"/>
    <property type="match status" value="1"/>
</dbReference>
<dbReference type="RefSeq" id="XP_044556790.1">
    <property type="nucleotide sequence ID" value="XM_044713765.1"/>
</dbReference>